<name>A0ABT0UXP0_9ACTN</name>
<organism evidence="2 3">
    <name type="scientific">Streptomyces albipurpureus</name>
    <dbReference type="NCBI Taxonomy" id="2897419"/>
    <lineage>
        <taxon>Bacteria</taxon>
        <taxon>Bacillati</taxon>
        <taxon>Actinomycetota</taxon>
        <taxon>Actinomycetes</taxon>
        <taxon>Kitasatosporales</taxon>
        <taxon>Streptomycetaceae</taxon>
        <taxon>Streptomyces</taxon>
    </lineage>
</organism>
<reference evidence="2" key="1">
    <citation type="submission" date="2022-06" db="EMBL/GenBank/DDBJ databases">
        <title>Genome public.</title>
        <authorList>
            <person name="Sun Q."/>
        </authorList>
    </citation>
    <scope>NUCLEOTIDE SEQUENCE</scope>
    <source>
        <strain evidence="2">CWNU-1</strain>
    </source>
</reference>
<feature type="compositionally biased region" description="Basic and acidic residues" evidence="1">
    <location>
        <begin position="402"/>
        <end position="420"/>
    </location>
</feature>
<dbReference type="SUPFAM" id="SSF51905">
    <property type="entry name" value="FAD/NAD(P)-binding domain"/>
    <property type="match status" value="1"/>
</dbReference>
<evidence type="ECO:0000313" key="2">
    <source>
        <dbReference type="EMBL" id="MCM2391931.1"/>
    </source>
</evidence>
<dbReference type="Proteomes" id="UP001431429">
    <property type="component" value="Unassembled WGS sequence"/>
</dbReference>
<evidence type="ECO:0000313" key="3">
    <source>
        <dbReference type="Proteomes" id="UP001431429"/>
    </source>
</evidence>
<dbReference type="RefSeq" id="WP_250922259.1">
    <property type="nucleotide sequence ID" value="NZ_JAMQAW010000036.1"/>
</dbReference>
<accession>A0ABT0UXP0</accession>
<dbReference type="EMBL" id="JAMQAW010000036">
    <property type="protein sequence ID" value="MCM2391931.1"/>
    <property type="molecule type" value="Genomic_DNA"/>
</dbReference>
<protein>
    <submittedName>
        <fullName evidence="2">Lycopene cyclase family protein</fullName>
    </submittedName>
</protein>
<dbReference type="Gene3D" id="3.50.50.60">
    <property type="entry name" value="FAD/NAD(P)-binding domain"/>
    <property type="match status" value="1"/>
</dbReference>
<dbReference type="Pfam" id="PF05834">
    <property type="entry name" value="Lycopene_cycl"/>
    <property type="match status" value="1"/>
</dbReference>
<comment type="caution">
    <text evidence="2">The sequence shown here is derived from an EMBL/GenBank/DDBJ whole genome shotgun (WGS) entry which is preliminary data.</text>
</comment>
<proteinExistence type="predicted"/>
<feature type="region of interest" description="Disordered" evidence="1">
    <location>
        <begin position="399"/>
        <end position="420"/>
    </location>
</feature>
<sequence length="420" mass="46506">MLSQDVIAADVVIVGAGAAGLSLAHALTAPGAGHRPSIVLVEAPDGPLRPPDRTWCFWEEGDGEFEEAVLASWRRLRIHGRDGERIERTLHSLRYKMIPSPRFAEVVGDRLRDTPRVRQVRAVAQEVRSVPEGAEVRCTTQDGRLLTVRGRCLYDSRPPAPPPPARTTLLQHFRGWFVHADEPAFDPSTVELMDFRVPQPRHGLAFGYVLPLGPRDALVEYTEFSRAPLSRQAYESALELYTQEVLKLGPIVVRGAEEGVIPMTDARFRRREGPALFRIGAAGGATRPATGYTFSAVQRQTRRIAATLRAGGSPTAPAPHPRRALAMDAVLLRALDTGRVAGPEFFTELFRRTPPDRMLRFLDGRTRLLEDIRIGFATPVGPMLRTALELPLLRRAAVSGGRTDRAVDHPGSTHREERHR</sequence>
<dbReference type="InterPro" id="IPR036188">
    <property type="entry name" value="FAD/NAD-bd_sf"/>
</dbReference>
<gene>
    <name evidence="2" type="ORF">NBG84_27210</name>
</gene>
<keyword evidence="3" id="KW-1185">Reference proteome</keyword>
<evidence type="ECO:0000256" key="1">
    <source>
        <dbReference type="SAM" id="MobiDB-lite"/>
    </source>
</evidence>